<dbReference type="Gene3D" id="1.20.1420.30">
    <property type="entry name" value="NCX, central ion-binding region"/>
    <property type="match status" value="2"/>
</dbReference>
<feature type="transmembrane region" description="Helical" evidence="8">
    <location>
        <begin position="726"/>
        <end position="747"/>
    </location>
</feature>
<feature type="region of interest" description="Disordered" evidence="7">
    <location>
        <begin position="407"/>
        <end position="459"/>
    </location>
</feature>
<dbReference type="AlphaFoldDB" id="A0A6A4ID80"/>
<feature type="domain" description="Sodium/calcium exchanger membrane region" evidence="10">
    <location>
        <begin position="101"/>
        <end position="173"/>
    </location>
</feature>
<evidence type="ECO:0000256" key="3">
    <source>
        <dbReference type="ARBA" id="ARBA00022448"/>
    </source>
</evidence>
<feature type="compositionally biased region" description="Polar residues" evidence="7">
    <location>
        <begin position="270"/>
        <end position="287"/>
    </location>
</feature>
<feature type="transmembrane region" description="Helical" evidence="8">
    <location>
        <begin position="95"/>
        <end position="118"/>
    </location>
</feature>
<feature type="transmembrane region" description="Helical" evidence="8">
    <location>
        <begin position="759"/>
        <end position="777"/>
    </location>
</feature>
<dbReference type="PANTHER" id="PTHR12266">
    <property type="entry name" value="NA+/CA2+ K+ INDEPENDENT EXCHANGER"/>
    <property type="match status" value="1"/>
</dbReference>
<dbReference type="GO" id="GO:0016020">
    <property type="term" value="C:membrane"/>
    <property type="evidence" value="ECO:0007669"/>
    <property type="project" value="UniProtKB-SubCell"/>
</dbReference>
<keyword evidence="6 8" id="KW-0472">Membrane</keyword>
<reference evidence="11" key="1">
    <citation type="journal article" date="2019" name="Environ. Microbiol.">
        <title>Fungal ecological strategies reflected in gene transcription - a case study of two litter decomposers.</title>
        <authorList>
            <person name="Barbi F."/>
            <person name="Kohler A."/>
            <person name="Barry K."/>
            <person name="Baskaran P."/>
            <person name="Daum C."/>
            <person name="Fauchery L."/>
            <person name="Ihrmark K."/>
            <person name="Kuo A."/>
            <person name="LaButti K."/>
            <person name="Lipzen A."/>
            <person name="Morin E."/>
            <person name="Grigoriev I.V."/>
            <person name="Henrissat B."/>
            <person name="Lindahl B."/>
            <person name="Martin F."/>
        </authorList>
    </citation>
    <scope>NUCLEOTIDE SEQUENCE</scope>
    <source>
        <strain evidence="11">JB14</strain>
    </source>
</reference>
<feature type="compositionally biased region" description="Low complexity" evidence="7">
    <location>
        <begin position="307"/>
        <end position="317"/>
    </location>
</feature>
<evidence type="ECO:0000259" key="10">
    <source>
        <dbReference type="Pfam" id="PF01699"/>
    </source>
</evidence>
<evidence type="ECO:0000256" key="9">
    <source>
        <dbReference type="SAM" id="SignalP"/>
    </source>
</evidence>
<proteinExistence type="inferred from homology"/>
<name>A0A6A4ID80_9AGAR</name>
<dbReference type="PANTHER" id="PTHR12266:SF0">
    <property type="entry name" value="MITOCHONDRIAL SODIUM_CALCIUM EXCHANGER PROTEIN"/>
    <property type="match status" value="1"/>
</dbReference>
<feature type="region of interest" description="Disordered" evidence="7">
    <location>
        <begin position="268"/>
        <end position="324"/>
    </location>
</feature>
<evidence type="ECO:0000256" key="2">
    <source>
        <dbReference type="ARBA" id="ARBA00008170"/>
    </source>
</evidence>
<dbReference type="GO" id="GO:0008324">
    <property type="term" value="F:monoatomic cation transmembrane transporter activity"/>
    <property type="evidence" value="ECO:0007669"/>
    <property type="project" value="TreeGrafter"/>
</dbReference>
<dbReference type="Proteomes" id="UP000799118">
    <property type="component" value="Unassembled WGS sequence"/>
</dbReference>
<dbReference type="InterPro" id="IPR044880">
    <property type="entry name" value="NCX_ion-bd_dom_sf"/>
</dbReference>
<evidence type="ECO:0000256" key="7">
    <source>
        <dbReference type="SAM" id="MobiDB-lite"/>
    </source>
</evidence>
<accession>A0A6A4ID80</accession>
<feature type="transmembrane region" description="Helical" evidence="8">
    <location>
        <begin position="683"/>
        <end position="705"/>
    </location>
</feature>
<feature type="transmembrane region" description="Helical" evidence="8">
    <location>
        <begin position="593"/>
        <end position="614"/>
    </location>
</feature>
<keyword evidence="3" id="KW-0813">Transport</keyword>
<dbReference type="OrthoDB" id="407410at2759"/>
<feature type="chain" id="PRO_5025477009" description="Sodium/calcium exchanger membrane region domain-containing protein" evidence="9">
    <location>
        <begin position="19"/>
        <end position="781"/>
    </location>
</feature>
<feature type="domain" description="Sodium/calcium exchanger membrane region" evidence="10">
    <location>
        <begin position="629"/>
        <end position="774"/>
    </location>
</feature>
<feature type="transmembrane region" description="Helical" evidence="8">
    <location>
        <begin position="652"/>
        <end position="671"/>
    </location>
</feature>
<comment type="similarity">
    <text evidence="2">Belongs to the Ca(2+):cation antiporter (CaCA) (TC 2.A.19) family.</text>
</comment>
<feature type="signal peptide" evidence="9">
    <location>
        <begin position="1"/>
        <end position="18"/>
    </location>
</feature>
<evidence type="ECO:0000256" key="5">
    <source>
        <dbReference type="ARBA" id="ARBA00022989"/>
    </source>
</evidence>
<dbReference type="EMBL" id="ML769394">
    <property type="protein sequence ID" value="KAE9407693.1"/>
    <property type="molecule type" value="Genomic_DNA"/>
</dbReference>
<keyword evidence="9" id="KW-0732">Signal</keyword>
<evidence type="ECO:0000313" key="12">
    <source>
        <dbReference type="Proteomes" id="UP000799118"/>
    </source>
</evidence>
<sequence length="781" mass="85483">MAPRSFTLIFAVVFLVQCFIWSRGRYGQLHTGGESSLVKRFVEEWSSEGECIPLEFPVDQQCAHVSAACEGSHTFLSLQYLRFYFCAEGPLRPSVFIGLIVWLIFLFSTLGISASDFFTPNLATLAQLLGLDENVAGVTFLAFGNGSPDVFSTFSAMRANSGSLAVGELLGAASVHRILRRWVDMYHQAIPSVGLLLVILWDGLIHPWEAATMVVLYVIYVSVVVIGSWWAKRRQRRREHEELVRAEYRDDEPPSPAFFDVPYRDDPSATPENTLPVPSNATRSRALSTPGPPRIQTELPIRAHSRSPSPTFSSTTPHPHHHFAQMPSFSLVGALEFRQVVASLRNEGSSSSLNIFDSPVTPYAGGHYHHRARTRSRPRTPATHDHDRDPWDAALALDERPTPQVLVTSTQNESHDPGSPGLTASGYFDDTPASMSSSIPTISHTPASPTGTESDTESQNYTHVPYTRWQKAKHLLGACYHILFPTLHRFRSQSLLGQIASVFAAPAVTLLTLTLPVVVTPYVPAHSPREKLNSSHSLIDFEEEGIERVLIAEEEVEDELHGIGFNKWLTAVQAVLGPLFCVAVLFSGHAHQVWLFVAVAVAGVAVATLIVVFADRGENGAFTMARCFMGFFVAIVWIMAIADEVVQVLQTFGFVFGLSDAIIGLTIFAVGNSLADLVANMSIAVFAPIMGFSACFGGPMLNILLGIGISGSYIISQTSEPYPLHFGSTLFVSTVGLLALLALTMVVVPLNGYFLTRKWGIFLIACYVALMTVNVVVELKH</sequence>
<feature type="transmembrane region" description="Helical" evidence="8">
    <location>
        <begin position="620"/>
        <end position="640"/>
    </location>
</feature>
<feature type="compositionally biased region" description="Basic residues" evidence="7">
    <location>
        <begin position="367"/>
        <end position="378"/>
    </location>
</feature>
<feature type="transmembrane region" description="Helical" evidence="8">
    <location>
        <begin position="495"/>
        <end position="519"/>
    </location>
</feature>
<dbReference type="InterPro" id="IPR004837">
    <property type="entry name" value="NaCa_Exmemb"/>
</dbReference>
<dbReference type="InterPro" id="IPR051359">
    <property type="entry name" value="CaCA_antiporter"/>
</dbReference>
<keyword evidence="12" id="KW-1185">Reference proteome</keyword>
<dbReference type="Pfam" id="PF01699">
    <property type="entry name" value="Na_Ca_ex"/>
    <property type="match status" value="2"/>
</dbReference>
<feature type="transmembrane region" description="Helical" evidence="8">
    <location>
        <begin position="568"/>
        <end position="586"/>
    </location>
</feature>
<evidence type="ECO:0000256" key="1">
    <source>
        <dbReference type="ARBA" id="ARBA00004141"/>
    </source>
</evidence>
<keyword evidence="5 8" id="KW-1133">Transmembrane helix</keyword>
<keyword evidence="4 8" id="KW-0812">Transmembrane</keyword>
<dbReference type="GO" id="GO:0006874">
    <property type="term" value="P:intracellular calcium ion homeostasis"/>
    <property type="evidence" value="ECO:0007669"/>
    <property type="project" value="TreeGrafter"/>
</dbReference>
<feature type="region of interest" description="Disordered" evidence="7">
    <location>
        <begin position="366"/>
        <end position="389"/>
    </location>
</feature>
<evidence type="ECO:0000256" key="4">
    <source>
        <dbReference type="ARBA" id="ARBA00022692"/>
    </source>
</evidence>
<protein>
    <recommendedName>
        <fullName evidence="10">Sodium/calcium exchanger membrane region domain-containing protein</fullName>
    </recommendedName>
</protein>
<gene>
    <name evidence="11" type="ORF">BT96DRAFT_933123</name>
</gene>
<feature type="compositionally biased region" description="Polar residues" evidence="7">
    <location>
        <begin position="433"/>
        <end position="459"/>
    </location>
</feature>
<evidence type="ECO:0000313" key="11">
    <source>
        <dbReference type="EMBL" id="KAE9407693.1"/>
    </source>
</evidence>
<organism evidence="11 12">
    <name type="scientific">Gymnopus androsaceus JB14</name>
    <dbReference type="NCBI Taxonomy" id="1447944"/>
    <lineage>
        <taxon>Eukaryota</taxon>
        <taxon>Fungi</taxon>
        <taxon>Dikarya</taxon>
        <taxon>Basidiomycota</taxon>
        <taxon>Agaricomycotina</taxon>
        <taxon>Agaricomycetes</taxon>
        <taxon>Agaricomycetidae</taxon>
        <taxon>Agaricales</taxon>
        <taxon>Marasmiineae</taxon>
        <taxon>Omphalotaceae</taxon>
        <taxon>Gymnopus</taxon>
    </lineage>
</organism>
<evidence type="ECO:0000256" key="8">
    <source>
        <dbReference type="SAM" id="Phobius"/>
    </source>
</evidence>
<feature type="transmembrane region" description="Helical" evidence="8">
    <location>
        <begin position="210"/>
        <end position="231"/>
    </location>
</feature>
<evidence type="ECO:0000256" key="6">
    <source>
        <dbReference type="ARBA" id="ARBA00023136"/>
    </source>
</evidence>
<comment type="subcellular location">
    <subcellularLocation>
        <location evidence="1">Membrane</location>
        <topology evidence="1">Multi-pass membrane protein</topology>
    </subcellularLocation>
</comment>